<dbReference type="EMBL" id="JBBMQO010000001">
    <property type="protein sequence ID" value="MEM5500346.1"/>
    <property type="molecule type" value="Genomic_DNA"/>
</dbReference>
<dbReference type="RefSeq" id="WP_342846449.1">
    <property type="nucleotide sequence ID" value="NZ_JBBMQO010000001.1"/>
</dbReference>
<name>A0ABU9T3P6_9HYPH</name>
<reference evidence="2 3" key="1">
    <citation type="submission" date="2024-03" db="EMBL/GenBank/DDBJ databases">
        <title>Community enrichment and isolation of bacterial strains for fucoidan degradation.</title>
        <authorList>
            <person name="Sichert A."/>
        </authorList>
    </citation>
    <scope>NUCLEOTIDE SEQUENCE [LARGE SCALE GENOMIC DNA]</scope>
    <source>
        <strain evidence="2 3">AS62</strain>
    </source>
</reference>
<keyword evidence="1" id="KW-0812">Transmembrane</keyword>
<protein>
    <submittedName>
        <fullName evidence="2">Uncharacterized protein</fullName>
    </submittedName>
</protein>
<evidence type="ECO:0000256" key="1">
    <source>
        <dbReference type="SAM" id="Phobius"/>
    </source>
</evidence>
<accession>A0ABU9T3P6</accession>
<keyword evidence="1" id="KW-1133">Transmembrane helix</keyword>
<evidence type="ECO:0000313" key="2">
    <source>
        <dbReference type="EMBL" id="MEM5500346.1"/>
    </source>
</evidence>
<gene>
    <name evidence="2" type="ORF">WNY59_01950</name>
</gene>
<organism evidence="2 3">
    <name type="scientific">Ahrensia kielensis</name>
    <dbReference type="NCBI Taxonomy" id="76980"/>
    <lineage>
        <taxon>Bacteria</taxon>
        <taxon>Pseudomonadati</taxon>
        <taxon>Pseudomonadota</taxon>
        <taxon>Alphaproteobacteria</taxon>
        <taxon>Hyphomicrobiales</taxon>
        <taxon>Ahrensiaceae</taxon>
        <taxon>Ahrensia</taxon>
    </lineage>
</organism>
<dbReference type="Proteomes" id="UP001477870">
    <property type="component" value="Unassembled WGS sequence"/>
</dbReference>
<comment type="caution">
    <text evidence="2">The sequence shown here is derived from an EMBL/GenBank/DDBJ whole genome shotgun (WGS) entry which is preliminary data.</text>
</comment>
<sequence length="68" mass="8061">MSRYYKQMQHGKNEARRRLRERLARKEMGDDAYDKQASYTDERSFKIFGAVLIVLFGLVVLAITWLGY</sequence>
<proteinExistence type="predicted"/>
<evidence type="ECO:0000313" key="3">
    <source>
        <dbReference type="Proteomes" id="UP001477870"/>
    </source>
</evidence>
<feature type="transmembrane region" description="Helical" evidence="1">
    <location>
        <begin position="45"/>
        <end position="66"/>
    </location>
</feature>
<keyword evidence="3" id="KW-1185">Reference proteome</keyword>
<keyword evidence="1" id="KW-0472">Membrane</keyword>